<dbReference type="Pfam" id="PF07583">
    <property type="entry name" value="PSCyt2"/>
    <property type="match status" value="1"/>
</dbReference>
<evidence type="ECO:0000256" key="1">
    <source>
        <dbReference type="SAM" id="SignalP"/>
    </source>
</evidence>
<dbReference type="Pfam" id="PF07587">
    <property type="entry name" value="PSD1"/>
    <property type="match status" value="1"/>
</dbReference>
<evidence type="ECO:0008006" key="6">
    <source>
        <dbReference type="Google" id="ProtNLM"/>
    </source>
</evidence>
<dbReference type="InterPro" id="IPR022655">
    <property type="entry name" value="DUF1553"/>
</dbReference>
<organism evidence="4 5">
    <name type="scientific">Stieleria maiorica</name>
    <dbReference type="NCBI Taxonomy" id="2795974"/>
    <lineage>
        <taxon>Bacteria</taxon>
        <taxon>Pseudomonadati</taxon>
        <taxon>Planctomycetota</taxon>
        <taxon>Planctomycetia</taxon>
        <taxon>Pirellulales</taxon>
        <taxon>Pirellulaceae</taxon>
        <taxon>Stieleria</taxon>
    </lineage>
</organism>
<keyword evidence="1" id="KW-0732">Signal</keyword>
<accession>A0A5B9MG96</accession>
<feature type="domain" description="DUF1549" evidence="2">
    <location>
        <begin position="76"/>
        <end position="279"/>
    </location>
</feature>
<dbReference type="Proteomes" id="UP000321353">
    <property type="component" value="Chromosome"/>
</dbReference>
<dbReference type="PANTHER" id="PTHR35889">
    <property type="entry name" value="CYCLOINULO-OLIGOSACCHARIDE FRUCTANOTRANSFERASE-RELATED"/>
    <property type="match status" value="1"/>
</dbReference>
<dbReference type="AlphaFoldDB" id="A0A5B9MG96"/>
<feature type="domain" description="DUF1553" evidence="3">
    <location>
        <begin position="338"/>
        <end position="602"/>
    </location>
</feature>
<dbReference type="EMBL" id="CP036264">
    <property type="protein sequence ID" value="QEG00293.1"/>
    <property type="molecule type" value="Genomic_DNA"/>
</dbReference>
<feature type="chain" id="PRO_5022924642" description="Planctomycete cytochrome C" evidence="1">
    <location>
        <begin position="30"/>
        <end position="625"/>
    </location>
</feature>
<evidence type="ECO:0000259" key="3">
    <source>
        <dbReference type="Pfam" id="PF07587"/>
    </source>
</evidence>
<protein>
    <recommendedName>
        <fullName evidence="6">Planctomycete cytochrome C</fullName>
    </recommendedName>
</protein>
<name>A0A5B9MG96_9BACT</name>
<evidence type="ECO:0000313" key="5">
    <source>
        <dbReference type="Proteomes" id="UP000321353"/>
    </source>
</evidence>
<gene>
    <name evidence="4" type="ORF">Mal15_43630</name>
</gene>
<dbReference type="RefSeq" id="WP_147869556.1">
    <property type="nucleotide sequence ID" value="NZ_CP036264.1"/>
</dbReference>
<sequence length="625" mass="70417" precursor="true">MMCFLARFPWTARLLVLGWFATTLTGAVADDPGHDAVTEVEEEEISDFDRNHWAFQPIVRPALPAVKQIDWPQTAIDRFILARLEKESLDPAPMADRATLIRRLCWDLTGLPPTVDQVQRFVSDPRPGAYARLVDSLLASPEYGKHWGQFWLDLARYADTDGFEHDKIREQAWRYRDWVIDAINRDLPYDTFLRWQLAGDLDSSGGEDATTATAFCLSGPDMPDINSMDQRRHVLLNEITSTVGSVILGLQFGCAQCHDHKYDAISQADFYRLRAFFDSSIRLRQNQSVSVLASYDDSPRTHLMIRGDWRRKGSALNPAFPRIVNEPDATPSSDASPRGELADWITDRSNPLTARVFVNRIWQQHFGTGLVATPSDFGVMGDSPTHPQLLDYLSDELMRSDWSIKRLQRMIVMSGVYRVSGSRPTEGPERGFWDRSLAADPDNRWLSRFPRRRLDAEAIRDGLLAVSGSLNHEMGGPGVRPTLPAEMIKTLKSGQWKVTPSVDDHHRRSIYIFARRNLRYPFFATFDRPTADQPCARRNQSTTAIQSLTLLNSELMVKSSERLASAVSAGDADVNSQIDSLYLRLYSRSPGAAEVKAATAFLAGGASLRDLCRAMLNSNEFLYVD</sequence>
<keyword evidence="5" id="KW-1185">Reference proteome</keyword>
<dbReference type="InterPro" id="IPR011444">
    <property type="entry name" value="DUF1549"/>
</dbReference>
<reference evidence="4 5" key="1">
    <citation type="submission" date="2019-02" db="EMBL/GenBank/DDBJ databases">
        <title>Planctomycetal bacteria perform biofilm scaping via a novel small molecule.</title>
        <authorList>
            <person name="Jeske O."/>
            <person name="Boedeker C."/>
            <person name="Wiegand S."/>
            <person name="Breitling P."/>
            <person name="Kallscheuer N."/>
            <person name="Jogler M."/>
            <person name="Rohde M."/>
            <person name="Petersen J."/>
            <person name="Medema M.H."/>
            <person name="Surup F."/>
            <person name="Jogler C."/>
        </authorList>
    </citation>
    <scope>NUCLEOTIDE SEQUENCE [LARGE SCALE GENOMIC DNA]</scope>
    <source>
        <strain evidence="4 5">Mal15</strain>
    </source>
</reference>
<evidence type="ECO:0000259" key="2">
    <source>
        <dbReference type="Pfam" id="PF07583"/>
    </source>
</evidence>
<dbReference type="PANTHER" id="PTHR35889:SF3">
    <property type="entry name" value="F-BOX DOMAIN-CONTAINING PROTEIN"/>
    <property type="match status" value="1"/>
</dbReference>
<feature type="signal peptide" evidence="1">
    <location>
        <begin position="1"/>
        <end position="29"/>
    </location>
</feature>
<proteinExistence type="predicted"/>
<evidence type="ECO:0000313" key="4">
    <source>
        <dbReference type="EMBL" id="QEG00293.1"/>
    </source>
</evidence>
<dbReference type="KEGG" id="smam:Mal15_43630"/>